<proteinExistence type="predicted"/>
<sequence>MISSQADEHPFPWTGRGCIYVKAATNRAPTQRRFIPPPSAAAAAAMSTTRRVANLPSLLFLLTCFINQAACKGKISGGGGRKGSDAGDDIANSMSSLDLPPGLTAVFAITIIVAVFTLFQLGRSANRLKKPALPLGAPTLPYDVGKLFLWSLFSYLLMYLVWAILYAVYIALYYGIPRTPLAPGVFFVSQVSDVLFLGTILAIVAHRQRVQLNPAEPLFNLKSFLDGWFLTAMLLLGIAQDGLLGVAISGESVNGVDITNFNIAYEAFQFIASLGVIGTAIMAYNRLNKSGISDNIIKSAALFVSPFLFIRALYRIIALGIELNVRSAYVDRQALAIADIVVGGLTSIVIAGLCLRMGALPKPPKGDKNQNVQYEPVKA</sequence>
<feature type="transmembrane region" description="Helical" evidence="1">
    <location>
        <begin position="296"/>
        <end position="314"/>
    </location>
</feature>
<evidence type="ECO:0000313" key="3">
    <source>
        <dbReference type="Proteomes" id="UP001213000"/>
    </source>
</evidence>
<name>A0AAD5YZK6_9AGAR</name>
<feature type="transmembrane region" description="Helical" evidence="1">
    <location>
        <begin position="102"/>
        <end position="121"/>
    </location>
</feature>
<comment type="caution">
    <text evidence="2">The sequence shown here is derived from an EMBL/GenBank/DDBJ whole genome shotgun (WGS) entry which is preliminary data.</text>
</comment>
<accession>A0AAD5YZK6</accession>
<dbReference type="Proteomes" id="UP001213000">
    <property type="component" value="Unassembled WGS sequence"/>
</dbReference>
<evidence type="ECO:0000256" key="1">
    <source>
        <dbReference type="SAM" id="Phobius"/>
    </source>
</evidence>
<gene>
    <name evidence="2" type="ORF">NP233_g1550</name>
</gene>
<feature type="transmembrane region" description="Helical" evidence="1">
    <location>
        <begin position="334"/>
        <end position="355"/>
    </location>
</feature>
<dbReference type="AlphaFoldDB" id="A0AAD5YZK6"/>
<keyword evidence="1" id="KW-0472">Membrane</keyword>
<keyword evidence="3" id="KW-1185">Reference proteome</keyword>
<evidence type="ECO:0000313" key="2">
    <source>
        <dbReference type="EMBL" id="KAJ3574756.1"/>
    </source>
</evidence>
<feature type="transmembrane region" description="Helical" evidence="1">
    <location>
        <begin position="147"/>
        <end position="172"/>
    </location>
</feature>
<reference evidence="2" key="1">
    <citation type="submission" date="2022-07" db="EMBL/GenBank/DDBJ databases">
        <title>Genome Sequence of Leucocoprinus birnbaumii.</title>
        <authorList>
            <person name="Buettner E."/>
        </authorList>
    </citation>
    <scope>NUCLEOTIDE SEQUENCE</scope>
    <source>
        <strain evidence="2">VT141</strain>
    </source>
</reference>
<keyword evidence="1" id="KW-0812">Transmembrane</keyword>
<keyword evidence="1" id="KW-1133">Transmembrane helix</keyword>
<feature type="transmembrane region" description="Helical" evidence="1">
    <location>
        <begin position="184"/>
        <end position="206"/>
    </location>
</feature>
<organism evidence="2 3">
    <name type="scientific">Leucocoprinus birnbaumii</name>
    <dbReference type="NCBI Taxonomy" id="56174"/>
    <lineage>
        <taxon>Eukaryota</taxon>
        <taxon>Fungi</taxon>
        <taxon>Dikarya</taxon>
        <taxon>Basidiomycota</taxon>
        <taxon>Agaricomycotina</taxon>
        <taxon>Agaricomycetes</taxon>
        <taxon>Agaricomycetidae</taxon>
        <taxon>Agaricales</taxon>
        <taxon>Agaricineae</taxon>
        <taxon>Agaricaceae</taxon>
        <taxon>Leucocoprinus</taxon>
    </lineage>
</organism>
<protein>
    <submittedName>
        <fullName evidence="2">Uncharacterized protein</fullName>
    </submittedName>
</protein>
<dbReference type="EMBL" id="JANIEX010000058">
    <property type="protein sequence ID" value="KAJ3574756.1"/>
    <property type="molecule type" value="Genomic_DNA"/>
</dbReference>
<feature type="transmembrane region" description="Helical" evidence="1">
    <location>
        <begin position="227"/>
        <end position="247"/>
    </location>
</feature>
<feature type="transmembrane region" description="Helical" evidence="1">
    <location>
        <begin position="267"/>
        <end position="284"/>
    </location>
</feature>